<dbReference type="AlphaFoldDB" id="A0A094WCC9"/>
<sequence>MDVLAEVLNLNPGEIPDPNDRDGVSGFIRIQSARLDAAKEVLKTAPPVQKADPKKILQELEDYLDHLMATKGVAIEEALKKFRKDNPQFYPSIVDAETNPPREGEGC</sequence>
<protein>
    <submittedName>
        <fullName evidence="1">Uncharacterized protein</fullName>
    </submittedName>
</protein>
<dbReference type="PATRIC" id="fig|178606.4.peg.423"/>
<comment type="caution">
    <text evidence="1">The sequence shown here is derived from an EMBL/GenBank/DDBJ whole genome shotgun (WGS) entry which is preliminary data.</text>
</comment>
<dbReference type="EMBL" id="JPGK01000001">
    <property type="protein sequence ID" value="KGA95208.1"/>
    <property type="molecule type" value="Genomic_DNA"/>
</dbReference>
<proteinExistence type="predicted"/>
<evidence type="ECO:0000313" key="1">
    <source>
        <dbReference type="EMBL" id="KGA95208.1"/>
    </source>
</evidence>
<organism evidence="1 2">
    <name type="scientific">Leptospirillum ferriphilum</name>
    <dbReference type="NCBI Taxonomy" id="178606"/>
    <lineage>
        <taxon>Bacteria</taxon>
        <taxon>Pseudomonadati</taxon>
        <taxon>Nitrospirota</taxon>
        <taxon>Nitrospiria</taxon>
        <taxon>Nitrospirales</taxon>
        <taxon>Nitrospiraceae</taxon>
        <taxon>Leptospirillum</taxon>
    </lineage>
</organism>
<reference evidence="1 2" key="1">
    <citation type="submission" date="2014-06" db="EMBL/GenBank/DDBJ databases">
        <title>Draft genome sequence of iron oxidizing acidophile Leptospirillum ferriphilum DSM14647.</title>
        <authorList>
            <person name="Cardenas J.P."/>
            <person name="Lazcano M."/>
            <person name="Ossandon F.J."/>
            <person name="Corbett M."/>
            <person name="Holmes D.S."/>
            <person name="Watkin E."/>
        </authorList>
    </citation>
    <scope>NUCLEOTIDE SEQUENCE [LARGE SCALE GENOMIC DNA]</scope>
    <source>
        <strain evidence="1 2">DSM 14647</strain>
    </source>
</reference>
<dbReference type="Proteomes" id="UP000029452">
    <property type="component" value="Unassembled WGS sequence"/>
</dbReference>
<evidence type="ECO:0000313" key="2">
    <source>
        <dbReference type="Proteomes" id="UP000029452"/>
    </source>
</evidence>
<name>A0A094WCC9_9BACT</name>
<gene>
    <name evidence="1" type="ORF">LptCag_2642</name>
</gene>
<accession>A0A094WCC9</accession>